<dbReference type="InterPro" id="IPR043502">
    <property type="entry name" value="DNA/RNA_pol_sf"/>
</dbReference>
<evidence type="ECO:0000256" key="3">
    <source>
        <dbReference type="ARBA" id="ARBA00022695"/>
    </source>
</evidence>
<keyword evidence="5" id="KW-0460">Magnesium</keyword>
<dbReference type="eggNOG" id="COG3344">
    <property type="taxonomic scope" value="Bacteria"/>
</dbReference>
<sequence length="384" mass="44122">MPAPSPQRYRSQGRREGVDDAVLDNAVATFERIRAVDPRITPVLTLRHLSHLTDIPFLHLRDLVARHVHRPYKFFYLKKRIPSRNRVRMISVPNGTLMSLQRWIVDNILQFTRPHTASYAFHPECRPYEAAAEHCGCSWLLKIDLEEFFHTVSEGRVAAVFEGLGFPRLLSFELARLTTVACERRGPRPDPEERWPAIPHYQCEHEGMLPQGAPTSPMLANLAMLKTDEILSELAEEHGMTYTRYADDLAFSCGDKIDAEHVRRFKRLVLGKLNNSGFRPNHRKTVIRGPGTRRIVLGMLVDTERPRLPREYKDNIRMHLHYLTSESYGPSEHAASRKTSVSGIFHHVRGLIAWAETVEPDYGACALESFRSVDWPPLEPQRLR</sequence>
<dbReference type="STRING" id="1082931.KKY_3635"/>
<dbReference type="EC" id="2.7.7.49" evidence="1"/>
<keyword evidence="3" id="KW-0548">Nucleotidyltransferase</keyword>
<dbReference type="InterPro" id="IPR051083">
    <property type="entry name" value="GrpII_Intron_Splice-Mob/Def"/>
</dbReference>
<dbReference type="RefSeq" id="WP_014132761.1">
    <property type="nucleotide sequence ID" value="NC_016078.1"/>
</dbReference>
<comment type="catalytic activity">
    <reaction evidence="9">
        <text>DNA(n) + a 2'-deoxyribonucleoside 5'-triphosphate = DNA(n+1) + diphosphate</text>
        <dbReference type="Rhea" id="RHEA:22508"/>
        <dbReference type="Rhea" id="RHEA-COMP:17339"/>
        <dbReference type="Rhea" id="RHEA-COMP:17340"/>
        <dbReference type="ChEBI" id="CHEBI:33019"/>
        <dbReference type="ChEBI" id="CHEBI:61560"/>
        <dbReference type="ChEBI" id="CHEBI:173112"/>
        <dbReference type="EC" id="2.7.7.49"/>
    </reaction>
</comment>
<keyword evidence="12" id="KW-1185">Reference proteome</keyword>
<evidence type="ECO:0000313" key="11">
    <source>
        <dbReference type="EMBL" id="AEQ53617.1"/>
    </source>
</evidence>
<dbReference type="SUPFAM" id="SSF56672">
    <property type="entry name" value="DNA/RNA polymerases"/>
    <property type="match status" value="1"/>
</dbReference>
<evidence type="ECO:0000259" key="10">
    <source>
        <dbReference type="PROSITE" id="PS50878"/>
    </source>
</evidence>
<accession>G4RAY1</accession>
<evidence type="ECO:0000256" key="8">
    <source>
        <dbReference type="ARBA" id="ARBA00034120"/>
    </source>
</evidence>
<keyword evidence="6 11" id="KW-0695">RNA-directed DNA polymerase</keyword>
<dbReference type="PATRIC" id="fig|1082931.4.peg.3584"/>
<dbReference type="PANTHER" id="PTHR34047">
    <property type="entry name" value="NUCLEAR INTRON MATURASE 1, MITOCHONDRIAL-RELATED"/>
    <property type="match status" value="1"/>
</dbReference>
<dbReference type="PANTHER" id="PTHR34047:SF7">
    <property type="entry name" value="RNA-DIRECTED DNA POLYMERASE"/>
    <property type="match status" value="1"/>
</dbReference>
<dbReference type="AlphaFoldDB" id="G4RAY1"/>
<proteinExistence type="inferred from homology"/>
<comment type="similarity">
    <text evidence="8">Belongs to the bacterial reverse transcriptase family.</text>
</comment>
<organism evidence="11 12">
    <name type="scientific">Pelagibacterium halotolerans (strain DSM 22347 / JCM 15775 / CGMCC 1.7692 / B2)</name>
    <dbReference type="NCBI Taxonomy" id="1082931"/>
    <lineage>
        <taxon>Bacteria</taxon>
        <taxon>Pseudomonadati</taxon>
        <taxon>Pseudomonadota</taxon>
        <taxon>Alphaproteobacteria</taxon>
        <taxon>Hyphomicrobiales</taxon>
        <taxon>Devosiaceae</taxon>
        <taxon>Pelagibacterium</taxon>
    </lineage>
</organism>
<evidence type="ECO:0000256" key="6">
    <source>
        <dbReference type="ARBA" id="ARBA00022918"/>
    </source>
</evidence>
<dbReference type="EMBL" id="CP003075">
    <property type="protein sequence ID" value="AEQ53617.1"/>
    <property type="molecule type" value="Genomic_DNA"/>
</dbReference>
<evidence type="ECO:0000256" key="5">
    <source>
        <dbReference type="ARBA" id="ARBA00022842"/>
    </source>
</evidence>
<keyword evidence="7" id="KW-0051">Antiviral defense</keyword>
<evidence type="ECO:0000256" key="9">
    <source>
        <dbReference type="ARBA" id="ARBA00048173"/>
    </source>
</evidence>
<evidence type="ECO:0000256" key="7">
    <source>
        <dbReference type="ARBA" id="ARBA00023118"/>
    </source>
</evidence>
<keyword evidence="4" id="KW-0479">Metal-binding</keyword>
<protein>
    <recommendedName>
        <fullName evidence="1">RNA-directed DNA polymerase</fullName>
        <ecNumber evidence="1">2.7.7.49</ecNumber>
    </recommendedName>
</protein>
<dbReference type="GO" id="GO:0003964">
    <property type="term" value="F:RNA-directed DNA polymerase activity"/>
    <property type="evidence" value="ECO:0007669"/>
    <property type="project" value="UniProtKB-KW"/>
</dbReference>
<name>G4RAY1_PELHB</name>
<evidence type="ECO:0000313" key="12">
    <source>
        <dbReference type="Proteomes" id="UP000008850"/>
    </source>
</evidence>
<keyword evidence="2" id="KW-0808">Transferase</keyword>
<dbReference type="Pfam" id="PF00078">
    <property type="entry name" value="RVT_1"/>
    <property type="match status" value="1"/>
</dbReference>
<dbReference type="HOGENOM" id="CLU_028398_2_0_5"/>
<reference evidence="11 12" key="1">
    <citation type="journal article" date="2012" name="J. Bacteriol.">
        <title>Complete genome sequence of Pelagibacterium halotolerans B2T.</title>
        <authorList>
            <person name="Huo Y.Y."/>
            <person name="Cheng H."/>
            <person name="Han X.F."/>
            <person name="Jiang X.W."/>
            <person name="Sun C."/>
            <person name="Zhang X.Q."/>
            <person name="Zhu X.F."/>
            <person name="Liu Y.F."/>
            <person name="Li P.F."/>
            <person name="Ni P.X."/>
            <person name="Wu M."/>
        </authorList>
    </citation>
    <scope>NUCLEOTIDE SEQUENCE [LARGE SCALE GENOMIC DNA]</scope>
    <source>
        <strain evidence="12">DSM 22347 / JCM 15775 / CGMCC 1.7692 / B2</strain>
    </source>
</reference>
<evidence type="ECO:0000256" key="1">
    <source>
        <dbReference type="ARBA" id="ARBA00012493"/>
    </source>
</evidence>
<dbReference type="GO" id="GO:0046872">
    <property type="term" value="F:metal ion binding"/>
    <property type="evidence" value="ECO:0007669"/>
    <property type="project" value="UniProtKB-KW"/>
</dbReference>
<dbReference type="GO" id="GO:0003723">
    <property type="term" value="F:RNA binding"/>
    <property type="evidence" value="ECO:0007669"/>
    <property type="project" value="InterPro"/>
</dbReference>
<dbReference type="GO" id="GO:0051607">
    <property type="term" value="P:defense response to virus"/>
    <property type="evidence" value="ECO:0007669"/>
    <property type="project" value="UniProtKB-KW"/>
</dbReference>
<evidence type="ECO:0000256" key="4">
    <source>
        <dbReference type="ARBA" id="ARBA00022723"/>
    </source>
</evidence>
<dbReference type="PROSITE" id="PS50878">
    <property type="entry name" value="RT_POL"/>
    <property type="match status" value="1"/>
</dbReference>
<gene>
    <name evidence="11" type="ordered locus">KKY_3635</name>
</gene>
<feature type="domain" description="Reverse transcriptase" evidence="10">
    <location>
        <begin position="58"/>
        <end position="301"/>
    </location>
</feature>
<dbReference type="KEGG" id="phl:KKY_3635"/>
<evidence type="ECO:0000256" key="2">
    <source>
        <dbReference type="ARBA" id="ARBA00022679"/>
    </source>
</evidence>
<dbReference type="PRINTS" id="PR00866">
    <property type="entry name" value="RNADNAPOLMS"/>
</dbReference>
<dbReference type="InterPro" id="IPR000123">
    <property type="entry name" value="Reverse_transcriptase_msDNA"/>
</dbReference>
<dbReference type="CDD" id="cd03487">
    <property type="entry name" value="RT_Bac_retron_II"/>
    <property type="match status" value="1"/>
</dbReference>
<dbReference type="Proteomes" id="UP000008850">
    <property type="component" value="Chromosome"/>
</dbReference>
<dbReference type="InterPro" id="IPR000477">
    <property type="entry name" value="RT_dom"/>
</dbReference>